<protein>
    <submittedName>
        <fullName evidence="2">Uncharacterized protein</fullName>
    </submittedName>
</protein>
<dbReference type="Proteomes" id="UP000223472">
    <property type="component" value="Unassembled WGS sequence"/>
</dbReference>
<keyword evidence="1" id="KW-0472">Membrane</keyword>
<organism evidence="2 3">
    <name type="scientific">Bacillus wiedmannii</name>
    <dbReference type="NCBI Taxonomy" id="1890302"/>
    <lineage>
        <taxon>Bacteria</taxon>
        <taxon>Bacillati</taxon>
        <taxon>Bacillota</taxon>
        <taxon>Bacilli</taxon>
        <taxon>Bacillales</taxon>
        <taxon>Bacillaceae</taxon>
        <taxon>Bacillus</taxon>
        <taxon>Bacillus cereus group</taxon>
    </lineage>
</organism>
<proteinExistence type="predicted"/>
<keyword evidence="1" id="KW-1133">Transmembrane helix</keyword>
<comment type="caution">
    <text evidence="2">The sequence shown here is derived from an EMBL/GenBank/DDBJ whole genome shotgun (WGS) entry which is preliminary data.</text>
</comment>
<evidence type="ECO:0000313" key="2">
    <source>
        <dbReference type="EMBL" id="PGD39725.1"/>
    </source>
</evidence>
<sequence length="157" mass="17634">MNKLNQAITEKNIVGLRNLLKAYITGDPADSDATIKNSLQKIYANGIDVWQPYDGKELNMSSNTWNEDYFVDLQVDLRMNFSKERYLHMLEVGKKVYGVSVVASPTLPTQTVRTSTSNQQYMKVDNKKKSKALVWGIAALGAFILGIVLIKMIKTNS</sequence>
<evidence type="ECO:0000256" key="1">
    <source>
        <dbReference type="SAM" id="Phobius"/>
    </source>
</evidence>
<gene>
    <name evidence="2" type="ORF">COM27_01925</name>
</gene>
<reference evidence="2 3" key="1">
    <citation type="submission" date="2017-09" db="EMBL/GenBank/DDBJ databases">
        <title>Large-scale bioinformatics analysis of Bacillus genomes uncovers conserved roles of natural products in bacterial physiology.</title>
        <authorList>
            <consortium name="Agbiome Team Llc"/>
            <person name="Bleich R.M."/>
            <person name="Grubbs K.J."/>
            <person name="Santa Maria K.C."/>
            <person name="Allen S.E."/>
            <person name="Farag S."/>
            <person name="Shank E.A."/>
            <person name="Bowers A."/>
        </authorList>
    </citation>
    <scope>NUCLEOTIDE SEQUENCE [LARGE SCALE GENOMIC DNA]</scope>
    <source>
        <strain evidence="2 3">AFS065610</strain>
    </source>
</reference>
<accession>A0A2C3ULS5</accession>
<dbReference type="AlphaFoldDB" id="A0A2C3ULS5"/>
<dbReference type="EMBL" id="NVIY01000004">
    <property type="protein sequence ID" value="PGD39725.1"/>
    <property type="molecule type" value="Genomic_DNA"/>
</dbReference>
<evidence type="ECO:0000313" key="3">
    <source>
        <dbReference type="Proteomes" id="UP000223472"/>
    </source>
</evidence>
<keyword evidence="1" id="KW-0812">Transmembrane</keyword>
<dbReference type="RefSeq" id="WP_016136242.1">
    <property type="nucleotide sequence ID" value="NZ_JAJERI010000020.1"/>
</dbReference>
<name>A0A2C3ULS5_9BACI</name>
<feature type="transmembrane region" description="Helical" evidence="1">
    <location>
        <begin position="132"/>
        <end position="153"/>
    </location>
</feature>